<sequence length="44" mass="5018">MIASIEAFFIYLDKIADMTNLNFTPGILQKLTIKNYYGKILFSG</sequence>
<reference evidence="1 2" key="1">
    <citation type="submission" date="2017-08" db="EMBL/GenBank/DDBJ databases">
        <title>Complete genome sequence of Mucilaginibacter sp. strain BJC16-A31.</title>
        <authorList>
            <consortium name="Henan University of Science and Technology"/>
            <person name="You X."/>
        </authorList>
    </citation>
    <scope>NUCLEOTIDE SEQUENCE [LARGE SCALE GENOMIC DNA]</scope>
    <source>
        <strain evidence="1 2">BJC16-A31</strain>
    </source>
</reference>
<name>A0A223P0X8_9SPHI</name>
<protein>
    <submittedName>
        <fullName evidence="1">Uncharacterized protein</fullName>
    </submittedName>
</protein>
<gene>
    <name evidence="1" type="ORF">MuYL_3603</name>
</gene>
<evidence type="ECO:0000313" key="1">
    <source>
        <dbReference type="EMBL" id="ASU35488.1"/>
    </source>
</evidence>
<keyword evidence="2" id="KW-1185">Reference proteome</keyword>
<dbReference type="EMBL" id="CP022743">
    <property type="protein sequence ID" value="ASU35488.1"/>
    <property type="molecule type" value="Genomic_DNA"/>
</dbReference>
<evidence type="ECO:0000313" key="2">
    <source>
        <dbReference type="Proteomes" id="UP000215002"/>
    </source>
</evidence>
<accession>A0A223P0X8</accession>
<dbReference type="KEGG" id="muc:MuYL_3603"/>
<proteinExistence type="predicted"/>
<organism evidence="1 2">
    <name type="scientific">Mucilaginibacter xinganensis</name>
    <dbReference type="NCBI Taxonomy" id="1234841"/>
    <lineage>
        <taxon>Bacteria</taxon>
        <taxon>Pseudomonadati</taxon>
        <taxon>Bacteroidota</taxon>
        <taxon>Sphingobacteriia</taxon>
        <taxon>Sphingobacteriales</taxon>
        <taxon>Sphingobacteriaceae</taxon>
        <taxon>Mucilaginibacter</taxon>
    </lineage>
</organism>
<dbReference type="Proteomes" id="UP000215002">
    <property type="component" value="Chromosome"/>
</dbReference>
<dbReference type="AlphaFoldDB" id="A0A223P0X8"/>